<name>A0A173MHC4_9BACT</name>
<dbReference type="KEGG" id="fln:FLA_2897"/>
<dbReference type="Proteomes" id="UP000186917">
    <property type="component" value="Unassembled WGS sequence"/>
</dbReference>
<keyword evidence="2" id="KW-1185">Reference proteome</keyword>
<gene>
    <name evidence="1" type="ORF">SAMN05421788_102490</name>
</gene>
<evidence type="ECO:0000313" key="1">
    <source>
        <dbReference type="EMBL" id="SIS98509.1"/>
    </source>
</evidence>
<protein>
    <submittedName>
        <fullName evidence="1">Uncharacterized protein</fullName>
    </submittedName>
</protein>
<dbReference type="AlphaFoldDB" id="A0A173MHC4"/>
<sequence>MLFTVTCKNQPGVLIAFKPKTAADNGETGYSISGRRY</sequence>
<accession>A0A173MHC4</accession>
<organism evidence="1 2">
    <name type="scientific">Filimonas lacunae</name>
    <dbReference type="NCBI Taxonomy" id="477680"/>
    <lineage>
        <taxon>Bacteria</taxon>
        <taxon>Pseudomonadati</taxon>
        <taxon>Bacteroidota</taxon>
        <taxon>Chitinophagia</taxon>
        <taxon>Chitinophagales</taxon>
        <taxon>Chitinophagaceae</taxon>
        <taxon>Filimonas</taxon>
    </lineage>
</organism>
<evidence type="ECO:0000313" key="2">
    <source>
        <dbReference type="Proteomes" id="UP000186917"/>
    </source>
</evidence>
<reference evidence="2" key="1">
    <citation type="submission" date="2017-01" db="EMBL/GenBank/DDBJ databases">
        <authorList>
            <person name="Varghese N."/>
            <person name="Submissions S."/>
        </authorList>
    </citation>
    <scope>NUCLEOTIDE SEQUENCE [LARGE SCALE GENOMIC DNA]</scope>
    <source>
        <strain evidence="2">DSM 21054</strain>
    </source>
</reference>
<dbReference type="STRING" id="477680.SAMN05421788_102490"/>
<proteinExistence type="predicted"/>
<dbReference type="EMBL" id="FTOR01000002">
    <property type="protein sequence ID" value="SIS98509.1"/>
    <property type="molecule type" value="Genomic_DNA"/>
</dbReference>